<feature type="transmembrane region" description="Helical" evidence="2">
    <location>
        <begin position="83"/>
        <end position="105"/>
    </location>
</feature>
<dbReference type="Proteomes" id="UP001390339">
    <property type="component" value="Unassembled WGS sequence"/>
</dbReference>
<dbReference type="PANTHER" id="PTHR42088">
    <property type="entry name" value="YALI0F10131P"/>
    <property type="match status" value="1"/>
</dbReference>
<feature type="compositionally biased region" description="Low complexity" evidence="1">
    <location>
        <begin position="560"/>
        <end position="592"/>
    </location>
</feature>
<keyword evidence="4" id="KW-1185">Reference proteome</keyword>
<evidence type="ECO:0000256" key="1">
    <source>
        <dbReference type="SAM" id="MobiDB-lite"/>
    </source>
</evidence>
<organism evidence="3 4">
    <name type="scientific">Apiospora arundinis</name>
    <dbReference type="NCBI Taxonomy" id="335852"/>
    <lineage>
        <taxon>Eukaryota</taxon>
        <taxon>Fungi</taxon>
        <taxon>Dikarya</taxon>
        <taxon>Ascomycota</taxon>
        <taxon>Pezizomycotina</taxon>
        <taxon>Sordariomycetes</taxon>
        <taxon>Xylariomycetidae</taxon>
        <taxon>Amphisphaeriales</taxon>
        <taxon>Apiosporaceae</taxon>
        <taxon>Apiospora</taxon>
    </lineage>
</organism>
<feature type="compositionally biased region" description="Basic and acidic residues" evidence="1">
    <location>
        <begin position="406"/>
        <end position="418"/>
    </location>
</feature>
<evidence type="ECO:0000313" key="4">
    <source>
        <dbReference type="Proteomes" id="UP001390339"/>
    </source>
</evidence>
<evidence type="ECO:0000313" key="3">
    <source>
        <dbReference type="EMBL" id="KAK8862924.1"/>
    </source>
</evidence>
<evidence type="ECO:0000256" key="2">
    <source>
        <dbReference type="SAM" id="Phobius"/>
    </source>
</evidence>
<feature type="compositionally biased region" description="Gly residues" evidence="1">
    <location>
        <begin position="542"/>
        <end position="552"/>
    </location>
</feature>
<keyword evidence="2" id="KW-0472">Membrane</keyword>
<dbReference type="PANTHER" id="PTHR42088:SF1">
    <property type="entry name" value="YALI0F10131P"/>
    <property type="match status" value="1"/>
</dbReference>
<feature type="compositionally biased region" description="Polar residues" evidence="1">
    <location>
        <begin position="328"/>
        <end position="340"/>
    </location>
</feature>
<feature type="region of interest" description="Disordered" evidence="1">
    <location>
        <begin position="682"/>
        <end position="710"/>
    </location>
</feature>
<sequence length="753" mass="81331">MEGNHLSTHVHRHVHGHGARHVHGLGPRIPTRPVEQLAVPLAQADAMPNLTDMMNDMSSPLMKRKDCESGDNSPECEKPVGSLTVPVSIAVVVPVVIALCVLLYLHRKTTRRHKLEDSDDKYKSMDFGADVGGGKGTKRKSTLFGGNAEKGLAPNHTKGLSMDMNLSSPYLLPPEIHQSRESLNSLAKSIHQHEDPYRHIASYTHSDAGSMRSFPRGPASTDRGSSIYTGKDRDSSFKPRPIATNLPTRQMSLPSAPLPQVPPAVQEPPRQPFAESDIPKSAPPSKSEFNFTDDGSALPQVPSPYVDMPSMPALTEPAPVARKDMTPQRDSTALPSSDLQRTVIPAGLGIVDPTAQPSPPPTGALPETPRPGRKESKPVVSDVPSEYEDYAHQFQFSVGEDEPDTPEDRGRQASRPDEATPATGLNVPQKENKRLSVGVRPLPPDDFLSSEDPEFRANRIRSFYKEYFEDTKEDRPPVPALPQAQRAQYVEDYDAGYMGDAAFYDPDSNAFVMPYAEPVTRRAMTPPPSNRRPMPGGPNMRGPGGHGSFGPGPRGPPMGRPRAGSTMSAGPGRFGPASPRPGSSASARMGPKGPKKPLPPPSALSTLPTPAKLRDDSFLISDPIAFAPPPTFKDQQMGRSQSPLGERRPYALNVPIASPISSSFDEMAALPSPHVLRKSSTFTGLDFAPPKRFKDPENMSDAGSVRSMGSGISSMANSAIRNGAGRVSRLPGDQVFTTAAMEDQLKPNWGMRH</sequence>
<keyword evidence="2" id="KW-0812">Transmembrane</keyword>
<name>A0ABR2IHE1_9PEZI</name>
<comment type="caution">
    <text evidence="3">The sequence shown here is derived from an EMBL/GenBank/DDBJ whole genome shotgun (WGS) entry which is preliminary data.</text>
</comment>
<protein>
    <submittedName>
        <fullName evidence="3">Uncharacterized protein</fullName>
    </submittedName>
</protein>
<dbReference type="EMBL" id="JAPCWZ010000005">
    <property type="protein sequence ID" value="KAK8862924.1"/>
    <property type="molecule type" value="Genomic_DNA"/>
</dbReference>
<feature type="compositionally biased region" description="Polar residues" evidence="1">
    <location>
        <begin position="633"/>
        <end position="643"/>
    </location>
</feature>
<gene>
    <name evidence="3" type="ORF">PGQ11_009159</name>
</gene>
<keyword evidence="2" id="KW-1133">Transmembrane helix</keyword>
<proteinExistence type="predicted"/>
<reference evidence="3 4" key="1">
    <citation type="journal article" date="2024" name="IMA Fungus">
        <title>Apiospora arundinis, a panoply of carbohydrate-active enzymes and secondary metabolites.</title>
        <authorList>
            <person name="Sorensen T."/>
            <person name="Petersen C."/>
            <person name="Muurmann A.T."/>
            <person name="Christiansen J.V."/>
            <person name="Brundto M.L."/>
            <person name="Overgaard C.K."/>
            <person name="Boysen A.T."/>
            <person name="Wollenberg R.D."/>
            <person name="Larsen T.O."/>
            <person name="Sorensen J.L."/>
            <person name="Nielsen K.L."/>
            <person name="Sondergaard T.E."/>
        </authorList>
    </citation>
    <scope>NUCLEOTIDE SEQUENCE [LARGE SCALE GENOMIC DNA]</scope>
    <source>
        <strain evidence="3 4">AAU 773</strain>
    </source>
</reference>
<feature type="region of interest" description="Disordered" evidence="1">
    <location>
        <begin position="136"/>
        <end position="160"/>
    </location>
</feature>
<accession>A0ABR2IHE1</accession>
<feature type="compositionally biased region" description="Pro residues" evidence="1">
    <location>
        <begin position="256"/>
        <end position="271"/>
    </location>
</feature>
<feature type="region of interest" description="Disordered" evidence="1">
    <location>
        <begin position="207"/>
        <end position="453"/>
    </location>
</feature>
<feature type="region of interest" description="Disordered" evidence="1">
    <location>
        <begin position="519"/>
        <end position="648"/>
    </location>
</feature>
<feature type="compositionally biased region" description="Low complexity" evidence="1">
    <location>
        <begin position="531"/>
        <end position="541"/>
    </location>
</feature>